<dbReference type="InterPro" id="IPR038656">
    <property type="entry name" value="Peptidase_G1_sf"/>
</dbReference>
<protein>
    <recommendedName>
        <fullName evidence="6">Aspergillopepsin-2</fullName>
    </recommendedName>
</protein>
<keyword evidence="2" id="KW-1015">Disulfide bond</keyword>
<dbReference type="AlphaFoldDB" id="A0AAD6DN04"/>
<dbReference type="GO" id="GO:0006508">
    <property type="term" value="P:proteolysis"/>
    <property type="evidence" value="ECO:0007669"/>
    <property type="project" value="InterPro"/>
</dbReference>
<dbReference type="SUPFAM" id="SSF49899">
    <property type="entry name" value="Concanavalin A-like lectins/glucanases"/>
    <property type="match status" value="1"/>
</dbReference>
<dbReference type="EMBL" id="JAQJAE010000006">
    <property type="protein sequence ID" value="KAJ5589400.1"/>
    <property type="molecule type" value="Genomic_DNA"/>
</dbReference>
<dbReference type="InterPro" id="IPR000250">
    <property type="entry name" value="Peptidase_G1"/>
</dbReference>
<organism evidence="4 5">
    <name type="scientific">Penicillium hordei</name>
    <dbReference type="NCBI Taxonomy" id="40994"/>
    <lineage>
        <taxon>Eukaryota</taxon>
        <taxon>Fungi</taxon>
        <taxon>Dikarya</taxon>
        <taxon>Ascomycota</taxon>
        <taxon>Pezizomycotina</taxon>
        <taxon>Eurotiomycetes</taxon>
        <taxon>Eurotiomycetidae</taxon>
        <taxon>Eurotiales</taxon>
        <taxon>Aspergillaceae</taxon>
        <taxon>Penicillium</taxon>
    </lineage>
</organism>
<dbReference type="Pfam" id="PF01828">
    <property type="entry name" value="Peptidase_A4"/>
    <property type="match status" value="1"/>
</dbReference>
<accession>A0AAD6DN04</accession>
<evidence type="ECO:0000313" key="5">
    <source>
        <dbReference type="Proteomes" id="UP001213799"/>
    </source>
</evidence>
<evidence type="ECO:0000256" key="2">
    <source>
        <dbReference type="PIRSR" id="PIRSR600250-51"/>
    </source>
</evidence>
<evidence type="ECO:0000256" key="3">
    <source>
        <dbReference type="SAM" id="SignalP"/>
    </source>
</evidence>
<dbReference type="RefSeq" id="XP_056748419.1">
    <property type="nucleotide sequence ID" value="XM_056903132.1"/>
</dbReference>
<feature type="disulfide bond" evidence="2">
    <location>
        <begin position="99"/>
        <end position="123"/>
    </location>
</feature>
<feature type="disulfide bond" evidence="2">
    <location>
        <begin position="111"/>
        <end position="194"/>
    </location>
</feature>
<gene>
    <name evidence="4" type="ORF">N7537_012078</name>
</gene>
<feature type="active site" description="Proton acceptor" evidence="1">
    <location>
        <position position="203"/>
    </location>
</feature>
<dbReference type="Proteomes" id="UP001213799">
    <property type="component" value="Unassembled WGS sequence"/>
</dbReference>
<reference evidence="4" key="1">
    <citation type="journal article" date="2023" name="IMA Fungus">
        <title>Comparative genomic study of the Penicillium genus elucidates a diverse pangenome and 15 lateral gene transfer events.</title>
        <authorList>
            <person name="Petersen C."/>
            <person name="Sorensen T."/>
            <person name="Nielsen M.R."/>
            <person name="Sondergaard T.E."/>
            <person name="Sorensen J.L."/>
            <person name="Fitzpatrick D.A."/>
            <person name="Frisvad J.C."/>
            <person name="Nielsen K.L."/>
        </authorList>
    </citation>
    <scope>NUCLEOTIDE SEQUENCE</scope>
    <source>
        <strain evidence="4">IBT 12815</strain>
    </source>
</reference>
<keyword evidence="5" id="KW-1185">Reference proteome</keyword>
<keyword evidence="3" id="KW-0732">Signal</keyword>
<reference evidence="4" key="2">
    <citation type="submission" date="2023-01" db="EMBL/GenBank/DDBJ databases">
        <authorList>
            <person name="Petersen C."/>
        </authorList>
    </citation>
    <scope>NUCLEOTIDE SEQUENCE</scope>
    <source>
        <strain evidence="4">IBT 12815</strain>
    </source>
</reference>
<name>A0AAD6DN04_9EURO</name>
<dbReference type="PANTHER" id="PTHR37536">
    <property type="entry name" value="PUTATIVE (AFU_ORTHOLOGUE AFUA_3G02970)-RELATED"/>
    <property type="match status" value="1"/>
</dbReference>
<comment type="caution">
    <text evidence="4">The sequence shown here is derived from an EMBL/GenBank/DDBJ whole genome shotgun (WGS) entry which is preliminary data.</text>
</comment>
<feature type="chain" id="PRO_5042120897" description="Aspergillopepsin-2" evidence="3">
    <location>
        <begin position="20"/>
        <end position="266"/>
    </location>
</feature>
<dbReference type="InterPro" id="IPR013320">
    <property type="entry name" value="ConA-like_dom_sf"/>
</dbReference>
<dbReference type="PANTHER" id="PTHR37536:SF3">
    <property type="entry name" value="PUTATIVE (AFU_ORTHOLOGUE AFUA_3G02970)-RELATED"/>
    <property type="match status" value="1"/>
</dbReference>
<dbReference type="GO" id="GO:0070007">
    <property type="term" value="F:glutamic-type endopeptidase activity"/>
    <property type="evidence" value="ECO:0007669"/>
    <property type="project" value="InterPro"/>
</dbReference>
<dbReference type="CDD" id="cd13426">
    <property type="entry name" value="Peptidase_G1"/>
    <property type="match status" value="1"/>
</dbReference>
<dbReference type="Gene3D" id="2.60.120.700">
    <property type="entry name" value="Peptidase G1"/>
    <property type="match status" value="1"/>
</dbReference>
<dbReference type="PRINTS" id="PR00977">
    <property type="entry name" value="SCYTLDPTASE"/>
</dbReference>
<dbReference type="GeneID" id="81593374"/>
<evidence type="ECO:0000256" key="1">
    <source>
        <dbReference type="PIRSR" id="PIRSR600250-50"/>
    </source>
</evidence>
<evidence type="ECO:0008006" key="6">
    <source>
        <dbReference type="Google" id="ProtNLM"/>
    </source>
</evidence>
<evidence type="ECO:0000313" key="4">
    <source>
        <dbReference type="EMBL" id="KAJ5589400.1"/>
    </source>
</evidence>
<sequence>MKFSTTILSAALLITSAIATPFTERRVASDTVRASRIGRPADKLDTLELTSPNGTSQTKYSTNWSGAVLQGTGYTLVTGEFTVPKPKPPPGASPSEKTCASAWVGIDGYTCGSAILQTGVKFCVQGDEVSYAAWYEWYPDLTYDFSDFLISTGDVIKLTVNATSKNSGSAVVDNMTTGKSVTHEFTGVDYGDLCETNAEWIVEDFIAAGKLVPLTNFGTVTFSKAEATSGSKTVGLSKATLIDIKKKQSILTKSSLTRDGVTVSYV</sequence>
<feature type="signal peptide" evidence="3">
    <location>
        <begin position="1"/>
        <end position="19"/>
    </location>
</feature>
<proteinExistence type="predicted"/>